<evidence type="ECO:0000313" key="1">
    <source>
        <dbReference type="EMBL" id="EGR32059.1"/>
    </source>
</evidence>
<gene>
    <name evidence="1" type="ORF">IMG5_097250</name>
</gene>
<dbReference type="InParanoid" id="G0QRS5"/>
<dbReference type="Proteomes" id="UP000008983">
    <property type="component" value="Unassembled WGS sequence"/>
</dbReference>
<dbReference type="EMBL" id="GL983799">
    <property type="protein sequence ID" value="EGR32059.1"/>
    <property type="molecule type" value="Genomic_DNA"/>
</dbReference>
<name>G0QRS5_ICHMU</name>
<dbReference type="GeneID" id="14908227"/>
<organism evidence="1 2">
    <name type="scientific">Ichthyophthirius multifiliis</name>
    <name type="common">White spot disease agent</name>
    <name type="synonym">Ich</name>
    <dbReference type="NCBI Taxonomy" id="5932"/>
    <lineage>
        <taxon>Eukaryota</taxon>
        <taxon>Sar</taxon>
        <taxon>Alveolata</taxon>
        <taxon>Ciliophora</taxon>
        <taxon>Intramacronucleata</taxon>
        <taxon>Oligohymenophorea</taxon>
        <taxon>Hymenostomatida</taxon>
        <taxon>Ophryoglenina</taxon>
        <taxon>Ichthyophthirius</taxon>
    </lineage>
</organism>
<accession>G0QRS5</accession>
<sequence length="106" mass="12760">MEVKKSTLVEKFYPEQSIHMKLQFLKFCVLFRQHSLYVVFGQTLFQHYSNFLKQILITISIPIRENIQCKCYNIITFEQNKSCIYLTKSYLVYITKYSQNKSLIKN</sequence>
<dbReference type="RefSeq" id="XP_004035545.1">
    <property type="nucleotide sequence ID" value="XM_004035497.1"/>
</dbReference>
<keyword evidence="2" id="KW-1185">Reference proteome</keyword>
<evidence type="ECO:0000313" key="2">
    <source>
        <dbReference type="Proteomes" id="UP000008983"/>
    </source>
</evidence>
<proteinExistence type="predicted"/>
<reference evidence="1 2" key="1">
    <citation type="submission" date="2011-07" db="EMBL/GenBank/DDBJ databases">
        <authorList>
            <person name="Coyne R."/>
            <person name="Brami D."/>
            <person name="Johnson J."/>
            <person name="Hostetler J."/>
            <person name="Hannick L."/>
            <person name="Clark T."/>
            <person name="Cassidy-Hanley D."/>
            <person name="Inman J."/>
        </authorList>
    </citation>
    <scope>NUCLEOTIDE SEQUENCE [LARGE SCALE GENOMIC DNA]</scope>
    <source>
        <strain evidence="1 2">G5</strain>
    </source>
</reference>
<protein>
    <submittedName>
        <fullName evidence="1">Uncharacterized protein</fullName>
    </submittedName>
</protein>
<dbReference type="AlphaFoldDB" id="G0QRS5"/>